<feature type="compositionally biased region" description="Basic and acidic residues" evidence="1">
    <location>
        <begin position="1"/>
        <end position="27"/>
    </location>
</feature>
<sequence length="75" mass="8515">MDGQKERLAERTREGESTPHAPYREDLGNMSSLIREASIAVAAIEEHYNPKGMSDYCNQIKNPQHAHFCVEKKKA</sequence>
<dbReference type="Proteomes" id="UP000824540">
    <property type="component" value="Unassembled WGS sequence"/>
</dbReference>
<name>A0A8T2P564_9TELE</name>
<evidence type="ECO:0000313" key="3">
    <source>
        <dbReference type="Proteomes" id="UP000824540"/>
    </source>
</evidence>
<proteinExistence type="predicted"/>
<dbReference type="EMBL" id="JAFBMS010000014">
    <property type="protein sequence ID" value="KAG9346960.1"/>
    <property type="molecule type" value="Genomic_DNA"/>
</dbReference>
<accession>A0A8T2P564</accession>
<feature type="non-terminal residue" evidence="2">
    <location>
        <position position="1"/>
    </location>
</feature>
<comment type="caution">
    <text evidence="2">The sequence shown here is derived from an EMBL/GenBank/DDBJ whole genome shotgun (WGS) entry which is preliminary data.</text>
</comment>
<organism evidence="2 3">
    <name type="scientific">Albula glossodonta</name>
    <name type="common">roundjaw bonefish</name>
    <dbReference type="NCBI Taxonomy" id="121402"/>
    <lineage>
        <taxon>Eukaryota</taxon>
        <taxon>Metazoa</taxon>
        <taxon>Chordata</taxon>
        <taxon>Craniata</taxon>
        <taxon>Vertebrata</taxon>
        <taxon>Euteleostomi</taxon>
        <taxon>Actinopterygii</taxon>
        <taxon>Neopterygii</taxon>
        <taxon>Teleostei</taxon>
        <taxon>Albuliformes</taxon>
        <taxon>Albulidae</taxon>
        <taxon>Albula</taxon>
    </lineage>
</organism>
<dbReference type="AlphaFoldDB" id="A0A8T2P564"/>
<protein>
    <submittedName>
        <fullName evidence="2">Uncharacterized protein</fullName>
    </submittedName>
</protein>
<evidence type="ECO:0000313" key="2">
    <source>
        <dbReference type="EMBL" id="KAG9346960.1"/>
    </source>
</evidence>
<gene>
    <name evidence="2" type="ORF">JZ751_005887</name>
</gene>
<reference evidence="2" key="1">
    <citation type="thesis" date="2021" institute="BYU ScholarsArchive" country="Provo, UT, USA">
        <title>Applications of and Algorithms for Genome Assembly and Genomic Analyses with an Emphasis on Marine Teleosts.</title>
        <authorList>
            <person name="Pickett B.D."/>
        </authorList>
    </citation>
    <scope>NUCLEOTIDE SEQUENCE</scope>
    <source>
        <strain evidence="2">HI-2016</strain>
    </source>
</reference>
<feature type="region of interest" description="Disordered" evidence="1">
    <location>
        <begin position="1"/>
        <end position="29"/>
    </location>
</feature>
<keyword evidence="3" id="KW-1185">Reference proteome</keyword>
<evidence type="ECO:0000256" key="1">
    <source>
        <dbReference type="SAM" id="MobiDB-lite"/>
    </source>
</evidence>